<evidence type="ECO:0000313" key="1">
    <source>
        <dbReference type="EMBL" id="SVE11845.1"/>
    </source>
</evidence>
<reference evidence="1" key="1">
    <citation type="submission" date="2018-05" db="EMBL/GenBank/DDBJ databases">
        <authorList>
            <person name="Lanie J.A."/>
            <person name="Ng W.-L."/>
            <person name="Kazmierczak K.M."/>
            <person name="Andrzejewski T.M."/>
            <person name="Davidsen T.M."/>
            <person name="Wayne K.J."/>
            <person name="Tettelin H."/>
            <person name="Glass J.I."/>
            <person name="Rusch D."/>
            <person name="Podicherti R."/>
            <person name="Tsui H.-C.T."/>
            <person name="Winkler M.E."/>
        </authorList>
    </citation>
    <scope>NUCLEOTIDE SEQUENCE</scope>
</reference>
<proteinExistence type="predicted"/>
<organism evidence="1">
    <name type="scientific">marine metagenome</name>
    <dbReference type="NCBI Taxonomy" id="408172"/>
    <lineage>
        <taxon>unclassified sequences</taxon>
        <taxon>metagenomes</taxon>
        <taxon>ecological metagenomes</taxon>
    </lineage>
</organism>
<dbReference type="Gene3D" id="3.90.25.10">
    <property type="entry name" value="UDP-galactose 4-epimerase, domain 1"/>
    <property type="match status" value="1"/>
</dbReference>
<protein>
    <submittedName>
        <fullName evidence="1">Uncharacterized protein</fullName>
    </submittedName>
</protein>
<name>A0A383AXD3_9ZZZZ</name>
<accession>A0A383AXD3</accession>
<sequence length="54" mass="5997">GTEFKYTLGPRRAGDPAVLLAKADLAAELLDWRPKYSDANTLLETTLRAYRLSS</sequence>
<dbReference type="EMBL" id="UINC01195333">
    <property type="protein sequence ID" value="SVE11845.1"/>
    <property type="molecule type" value="Genomic_DNA"/>
</dbReference>
<feature type="non-terminal residue" evidence="1">
    <location>
        <position position="1"/>
    </location>
</feature>
<dbReference type="AlphaFoldDB" id="A0A383AXD3"/>
<gene>
    <name evidence="1" type="ORF">METZ01_LOCUS464699</name>
</gene>